<evidence type="ECO:0000313" key="1">
    <source>
        <dbReference type="EMBL" id="KAI9922904.1"/>
    </source>
</evidence>
<evidence type="ECO:0000313" key="2">
    <source>
        <dbReference type="Proteomes" id="UP001163321"/>
    </source>
</evidence>
<sequence length="154" mass="16848">MQRMTQCKQKAASAKAESSLGLLAYTVLMAADILLYRATHVPVALGTHAHDRDNLQRSVWPNGKEVLLKPFPIVEAASPTHAPNQSLARIMRLRDPTKKMSKSDASALSRIEGRRARLRCRSADGAAGLPFPSEETTLLLLEVPRDVPSPSRQA</sequence>
<comment type="caution">
    <text evidence="1">The sequence shown here is derived from an EMBL/GenBank/DDBJ whole genome shotgun (WGS) entry which is preliminary data.</text>
</comment>
<protein>
    <submittedName>
        <fullName evidence="1">Uncharacterized protein</fullName>
    </submittedName>
</protein>
<accession>A0ACC0WVU8</accession>
<gene>
    <name evidence="1" type="ORF">PsorP6_000164</name>
</gene>
<dbReference type="Proteomes" id="UP001163321">
    <property type="component" value="Chromosome 1"/>
</dbReference>
<reference evidence="1 2" key="1">
    <citation type="journal article" date="2022" name="bioRxiv">
        <title>The genome of the oomycete Peronosclerospora sorghi, a cosmopolitan pathogen of maize and sorghum, is inflated with dispersed pseudogenes.</title>
        <authorList>
            <person name="Fletcher K."/>
            <person name="Martin F."/>
            <person name="Isakeit T."/>
            <person name="Cavanaugh K."/>
            <person name="Magill C."/>
            <person name="Michelmore R."/>
        </authorList>
    </citation>
    <scope>NUCLEOTIDE SEQUENCE [LARGE SCALE GENOMIC DNA]</scope>
    <source>
        <strain evidence="1">P6</strain>
    </source>
</reference>
<organism evidence="1 2">
    <name type="scientific">Peronosclerospora sorghi</name>
    <dbReference type="NCBI Taxonomy" id="230839"/>
    <lineage>
        <taxon>Eukaryota</taxon>
        <taxon>Sar</taxon>
        <taxon>Stramenopiles</taxon>
        <taxon>Oomycota</taxon>
        <taxon>Peronosporomycetes</taxon>
        <taxon>Peronosporales</taxon>
        <taxon>Peronosporaceae</taxon>
        <taxon>Peronosclerospora</taxon>
    </lineage>
</organism>
<proteinExistence type="predicted"/>
<dbReference type="EMBL" id="CM047580">
    <property type="protein sequence ID" value="KAI9922904.1"/>
    <property type="molecule type" value="Genomic_DNA"/>
</dbReference>
<keyword evidence="2" id="KW-1185">Reference proteome</keyword>
<name>A0ACC0WVU8_9STRA</name>